<feature type="compositionally biased region" description="Basic and acidic residues" evidence="1">
    <location>
        <begin position="437"/>
        <end position="450"/>
    </location>
</feature>
<dbReference type="EMBL" id="ML769390">
    <property type="protein sequence ID" value="KAE9408661.1"/>
    <property type="molecule type" value="Genomic_DNA"/>
</dbReference>
<evidence type="ECO:0000256" key="1">
    <source>
        <dbReference type="SAM" id="MobiDB-lite"/>
    </source>
</evidence>
<dbReference type="OrthoDB" id="3199820at2759"/>
<dbReference type="AlphaFoldDB" id="A0A6A4IDL7"/>
<protein>
    <submittedName>
        <fullName evidence="2">Uncharacterized protein</fullName>
    </submittedName>
</protein>
<feature type="region of interest" description="Disordered" evidence="1">
    <location>
        <begin position="325"/>
        <end position="470"/>
    </location>
</feature>
<evidence type="ECO:0000313" key="2">
    <source>
        <dbReference type="EMBL" id="KAE9408661.1"/>
    </source>
</evidence>
<feature type="compositionally biased region" description="Basic and acidic residues" evidence="1">
    <location>
        <begin position="156"/>
        <end position="179"/>
    </location>
</feature>
<feature type="compositionally biased region" description="Basic and acidic residues" evidence="1">
    <location>
        <begin position="188"/>
        <end position="197"/>
    </location>
</feature>
<dbReference type="Proteomes" id="UP000799118">
    <property type="component" value="Unassembled WGS sequence"/>
</dbReference>
<name>A0A6A4IDL7_9AGAR</name>
<feature type="compositionally biased region" description="Basic and acidic residues" evidence="1">
    <location>
        <begin position="369"/>
        <end position="379"/>
    </location>
</feature>
<feature type="region of interest" description="Disordered" evidence="1">
    <location>
        <begin position="154"/>
        <end position="274"/>
    </location>
</feature>
<feature type="compositionally biased region" description="Polar residues" evidence="1">
    <location>
        <begin position="455"/>
        <end position="470"/>
    </location>
</feature>
<reference evidence="2" key="1">
    <citation type="journal article" date="2019" name="Environ. Microbiol.">
        <title>Fungal ecological strategies reflected in gene transcription - a case study of two litter decomposers.</title>
        <authorList>
            <person name="Barbi F."/>
            <person name="Kohler A."/>
            <person name="Barry K."/>
            <person name="Baskaran P."/>
            <person name="Daum C."/>
            <person name="Fauchery L."/>
            <person name="Ihrmark K."/>
            <person name="Kuo A."/>
            <person name="LaButti K."/>
            <person name="Lipzen A."/>
            <person name="Morin E."/>
            <person name="Grigoriev I.V."/>
            <person name="Henrissat B."/>
            <person name="Lindahl B."/>
            <person name="Martin F."/>
        </authorList>
    </citation>
    <scope>NUCLEOTIDE SEQUENCE</scope>
    <source>
        <strain evidence="2">JB14</strain>
    </source>
</reference>
<keyword evidence="3" id="KW-1185">Reference proteome</keyword>
<proteinExistence type="predicted"/>
<organism evidence="2 3">
    <name type="scientific">Gymnopus androsaceus JB14</name>
    <dbReference type="NCBI Taxonomy" id="1447944"/>
    <lineage>
        <taxon>Eukaryota</taxon>
        <taxon>Fungi</taxon>
        <taxon>Dikarya</taxon>
        <taxon>Basidiomycota</taxon>
        <taxon>Agaricomycotina</taxon>
        <taxon>Agaricomycetes</taxon>
        <taxon>Agaricomycetidae</taxon>
        <taxon>Agaricales</taxon>
        <taxon>Marasmiineae</taxon>
        <taxon>Omphalotaceae</taxon>
        <taxon>Gymnopus</taxon>
    </lineage>
</organism>
<accession>A0A6A4IDL7</accession>
<feature type="compositionally biased region" description="Polar residues" evidence="1">
    <location>
        <begin position="247"/>
        <end position="261"/>
    </location>
</feature>
<gene>
    <name evidence="2" type="ORF">BT96DRAFT_667367</name>
</gene>
<feature type="compositionally biased region" description="Low complexity" evidence="1">
    <location>
        <begin position="262"/>
        <end position="274"/>
    </location>
</feature>
<evidence type="ECO:0000313" key="3">
    <source>
        <dbReference type="Proteomes" id="UP000799118"/>
    </source>
</evidence>
<feature type="compositionally biased region" description="Polar residues" evidence="1">
    <location>
        <begin position="406"/>
        <end position="416"/>
    </location>
</feature>
<sequence>METRQIRVLHLVSPSQVYVISRSPAPMPIYPITGASPEIATRFATVSLKTCVEIIYDSCSEIFSSNLDHSVHTLDPLEAHGAASSSSSTHGVPVACGRLSAIRSSNNRTMVTGTLMKDRAGQNALEVVFVLYETPTLTQVLDLAAADRIGAAVARRTSEHQGRAQRQQKEKQRGQEGQRTRAKPKFIPRTEADRLLEESGQAGQSYRPYKRETTEVDPVLGQCKTVTGDPREEPKPKTFAFRPYPTQGASQKSTSNVPPNQSSHSSSTLPASQPSSELLSILDVLKSDPRVNSNALFSVMSFIDSATKKDSTLTIAEILRQLIPPTSAVSPQRPQTPPQTPVASNTPSSPDDGIVVLDKENVNPSVFQRRAERDTEDAKLLASSMRAPGNSTSDLTPRLGAGLSKSIRSNTTLNNDPTPPAPSTPTARKRTLSEVSEDGRSRRDQGRFMERWSSPPRSSRTNENMSPGSLKINLSSYRTHRPLRDQVVYLELGLNHTCSLIGLGQQQLCSRDCQSKRRRR</sequence>